<comment type="caution">
    <text evidence="2">The sequence shown here is derived from an EMBL/GenBank/DDBJ whole genome shotgun (WGS) entry which is preliminary data.</text>
</comment>
<evidence type="ECO:0000313" key="2">
    <source>
        <dbReference type="EMBL" id="GCD20860.1"/>
    </source>
</evidence>
<reference evidence="2 3" key="1">
    <citation type="submission" date="2018-11" db="EMBL/GenBank/DDBJ databases">
        <title>Draft genome sequence of Cellulomonas takizawaensis strain TKZ-21.</title>
        <authorList>
            <person name="Yamamura H."/>
            <person name="Hayashi T."/>
            <person name="Hamada M."/>
            <person name="Serisawa Y."/>
            <person name="Matsuyama K."/>
            <person name="Nakagawa Y."/>
            <person name="Otoguro M."/>
            <person name="Yanagida F."/>
            <person name="Hayakawa M."/>
        </authorList>
    </citation>
    <scope>NUCLEOTIDE SEQUENCE [LARGE SCALE GENOMIC DNA]</scope>
    <source>
        <strain evidence="2 3">TKZ-21</strain>
    </source>
</reference>
<organism evidence="2 3">
    <name type="scientific">Cellulomonas algicola</name>
    <dbReference type="NCBI Taxonomy" id="2071633"/>
    <lineage>
        <taxon>Bacteria</taxon>
        <taxon>Bacillati</taxon>
        <taxon>Actinomycetota</taxon>
        <taxon>Actinomycetes</taxon>
        <taxon>Micrococcales</taxon>
        <taxon>Cellulomonadaceae</taxon>
        <taxon>Cellulomonas</taxon>
    </lineage>
</organism>
<gene>
    <name evidence="2" type="ORF">CTKZ_24220</name>
</gene>
<dbReference type="PROSITE" id="PS51186">
    <property type="entry name" value="GNAT"/>
    <property type="match status" value="1"/>
</dbReference>
<dbReference type="SUPFAM" id="SSF55729">
    <property type="entry name" value="Acyl-CoA N-acyltransferases (Nat)"/>
    <property type="match status" value="1"/>
</dbReference>
<proteinExistence type="predicted"/>
<dbReference type="RefSeq" id="WP_124343368.1">
    <property type="nucleotide sequence ID" value="NZ_BHYL01000202.1"/>
</dbReference>
<dbReference type="OrthoDB" id="5243104at2"/>
<evidence type="ECO:0000259" key="1">
    <source>
        <dbReference type="PROSITE" id="PS51186"/>
    </source>
</evidence>
<dbReference type="EMBL" id="BHYL01000202">
    <property type="protein sequence ID" value="GCD20860.1"/>
    <property type="molecule type" value="Genomic_DNA"/>
</dbReference>
<accession>A0A401V1R6</accession>
<evidence type="ECO:0000313" key="3">
    <source>
        <dbReference type="Proteomes" id="UP000288246"/>
    </source>
</evidence>
<sequence length="249" mass="25376">MDPRALLARTVHADAWEQHGLLRTGRGGATGVAPGVRLMASGLPHPQWNNGDVTDPALVDVAALCAWYEPLAVPWGVRVPAGAPWTHGTFLFRKHLVLRDAGPVEAPAVAGLRVRAAGPEDLAAVAAVDAVAFAGDPGLEAAWIAPHLHAPHAATVALATLDGTPVATGSVLRTDRQAGPAAYLSGVAVLPDAPAAPVWTALAAWLLGRAFAAGARVALAHPDDAEESASLEALGFTSAGALDVYVDLA</sequence>
<dbReference type="Proteomes" id="UP000288246">
    <property type="component" value="Unassembled WGS sequence"/>
</dbReference>
<keyword evidence="3" id="KW-1185">Reference proteome</keyword>
<protein>
    <recommendedName>
        <fullName evidence="1">N-acetyltransferase domain-containing protein</fullName>
    </recommendedName>
</protein>
<dbReference type="AlphaFoldDB" id="A0A401V1R6"/>
<feature type="domain" description="N-acetyltransferase" evidence="1">
    <location>
        <begin position="112"/>
        <end position="249"/>
    </location>
</feature>
<name>A0A401V1R6_9CELL</name>
<dbReference type="InterPro" id="IPR016181">
    <property type="entry name" value="Acyl_CoA_acyltransferase"/>
</dbReference>
<dbReference type="InterPro" id="IPR000182">
    <property type="entry name" value="GNAT_dom"/>
</dbReference>
<dbReference type="GO" id="GO:0016747">
    <property type="term" value="F:acyltransferase activity, transferring groups other than amino-acyl groups"/>
    <property type="evidence" value="ECO:0007669"/>
    <property type="project" value="InterPro"/>
</dbReference>
<dbReference type="Gene3D" id="3.40.630.30">
    <property type="match status" value="1"/>
</dbReference>